<dbReference type="PANTHER" id="PTHR30026:SF20">
    <property type="entry name" value="OUTER MEMBRANE PROTEIN TOLC"/>
    <property type="match status" value="1"/>
</dbReference>
<evidence type="ECO:0000313" key="7">
    <source>
        <dbReference type="EMBL" id="SVA71292.1"/>
    </source>
</evidence>
<keyword evidence="6" id="KW-0175">Coiled coil</keyword>
<dbReference type="Gene3D" id="1.20.1600.10">
    <property type="entry name" value="Outer membrane efflux proteins (OEP)"/>
    <property type="match status" value="1"/>
</dbReference>
<evidence type="ECO:0008006" key="8">
    <source>
        <dbReference type="Google" id="ProtNLM"/>
    </source>
</evidence>
<comment type="subcellular location">
    <subcellularLocation>
        <location evidence="1">Cell outer membrane</location>
    </subcellularLocation>
</comment>
<evidence type="ECO:0000256" key="4">
    <source>
        <dbReference type="ARBA" id="ARBA00023136"/>
    </source>
</evidence>
<dbReference type="AlphaFoldDB" id="A0A381Y3Q6"/>
<keyword evidence="4" id="KW-0472">Membrane</keyword>
<gene>
    <name evidence="7" type="ORF">METZ01_LOCUS124146</name>
</gene>
<dbReference type="GO" id="GO:0015562">
    <property type="term" value="F:efflux transmembrane transporter activity"/>
    <property type="evidence" value="ECO:0007669"/>
    <property type="project" value="InterPro"/>
</dbReference>
<dbReference type="GO" id="GO:0009279">
    <property type="term" value="C:cell outer membrane"/>
    <property type="evidence" value="ECO:0007669"/>
    <property type="project" value="UniProtKB-SubCell"/>
</dbReference>
<evidence type="ECO:0000256" key="6">
    <source>
        <dbReference type="SAM" id="Coils"/>
    </source>
</evidence>
<dbReference type="GO" id="GO:0015288">
    <property type="term" value="F:porin activity"/>
    <property type="evidence" value="ECO:0007669"/>
    <property type="project" value="TreeGrafter"/>
</dbReference>
<name>A0A381Y3Q6_9ZZZZ</name>
<feature type="coiled-coil region" evidence="6">
    <location>
        <begin position="332"/>
        <end position="359"/>
    </location>
</feature>
<evidence type="ECO:0000256" key="2">
    <source>
        <dbReference type="ARBA" id="ARBA00022452"/>
    </source>
</evidence>
<evidence type="ECO:0000256" key="1">
    <source>
        <dbReference type="ARBA" id="ARBA00004442"/>
    </source>
</evidence>
<dbReference type="PANTHER" id="PTHR30026">
    <property type="entry name" value="OUTER MEMBRANE PROTEIN TOLC"/>
    <property type="match status" value="1"/>
</dbReference>
<keyword evidence="3" id="KW-0812">Transmembrane</keyword>
<keyword evidence="2" id="KW-1134">Transmembrane beta strand</keyword>
<dbReference type="SUPFAM" id="SSF56954">
    <property type="entry name" value="Outer membrane efflux proteins (OEP)"/>
    <property type="match status" value="1"/>
</dbReference>
<keyword evidence="5" id="KW-0998">Cell outer membrane</keyword>
<proteinExistence type="predicted"/>
<organism evidence="7">
    <name type="scientific">marine metagenome</name>
    <dbReference type="NCBI Taxonomy" id="408172"/>
    <lineage>
        <taxon>unclassified sequences</taxon>
        <taxon>metagenomes</taxon>
        <taxon>ecological metagenomes</taxon>
    </lineage>
</organism>
<protein>
    <recommendedName>
        <fullName evidence="8">TolC family protein</fullName>
    </recommendedName>
</protein>
<sequence>MSTNVIAITAEEFSTKLMQAHPFFLQLSLSEKASLVDQKIARTYSDWNIQIGANESFSAGEDTSSRLYEDLYTTSYEVSARRIIANSGANLNLKHSWNRNDKDNTVLNTNVFSLDYVKPLLQNKNGLNDRLAVDVADIDLLAKQVNLLEQAESFLALKLTKLVDLALKQELEQLYMFQLELSKQQLDLAEEKFSNSLIDKSSFLQEKDTYTRANQQWLQSSRELNILRQELASLINVQKSEMVVEFDLFKEQTIMRVDPAVFVKNSRPIQKFDFDKNKLQRQLETYENKTMPRVDLSMGVATQAEDKKYFSSFGNRDFSWNIGVDVSYPLGVRKESLDVERAEISLAQLDAQARETKINSEQQISYLLAQIDLLAELVEISLEQGELANQKVIEEKIKYDDARGQKSLLIAAQKNANLARLSNVQVAASYQKIIIDYRAATDQLFN</sequence>
<evidence type="ECO:0000256" key="3">
    <source>
        <dbReference type="ARBA" id="ARBA00022692"/>
    </source>
</evidence>
<dbReference type="EMBL" id="UINC01017254">
    <property type="protein sequence ID" value="SVA71292.1"/>
    <property type="molecule type" value="Genomic_DNA"/>
</dbReference>
<dbReference type="InterPro" id="IPR051906">
    <property type="entry name" value="TolC-like"/>
</dbReference>
<reference evidence="7" key="1">
    <citation type="submission" date="2018-05" db="EMBL/GenBank/DDBJ databases">
        <authorList>
            <person name="Lanie J.A."/>
            <person name="Ng W.-L."/>
            <person name="Kazmierczak K.M."/>
            <person name="Andrzejewski T.M."/>
            <person name="Davidsen T.M."/>
            <person name="Wayne K.J."/>
            <person name="Tettelin H."/>
            <person name="Glass J.I."/>
            <person name="Rusch D."/>
            <person name="Podicherti R."/>
            <person name="Tsui H.-C.T."/>
            <person name="Winkler M.E."/>
        </authorList>
    </citation>
    <scope>NUCLEOTIDE SEQUENCE</scope>
</reference>
<accession>A0A381Y3Q6</accession>
<dbReference type="GO" id="GO:1990281">
    <property type="term" value="C:efflux pump complex"/>
    <property type="evidence" value="ECO:0007669"/>
    <property type="project" value="TreeGrafter"/>
</dbReference>
<evidence type="ECO:0000256" key="5">
    <source>
        <dbReference type="ARBA" id="ARBA00023237"/>
    </source>
</evidence>